<keyword evidence="2" id="KW-1185">Reference proteome</keyword>
<organism evidence="1 2">
    <name type="scientific">Populus trichocarpa</name>
    <name type="common">Western balsam poplar</name>
    <name type="synonym">Populus balsamifera subsp. trichocarpa</name>
    <dbReference type="NCBI Taxonomy" id="3694"/>
    <lineage>
        <taxon>Eukaryota</taxon>
        <taxon>Viridiplantae</taxon>
        <taxon>Streptophyta</taxon>
        <taxon>Embryophyta</taxon>
        <taxon>Tracheophyta</taxon>
        <taxon>Spermatophyta</taxon>
        <taxon>Magnoliopsida</taxon>
        <taxon>eudicotyledons</taxon>
        <taxon>Gunneridae</taxon>
        <taxon>Pentapetalae</taxon>
        <taxon>rosids</taxon>
        <taxon>fabids</taxon>
        <taxon>Malpighiales</taxon>
        <taxon>Salicaceae</taxon>
        <taxon>Saliceae</taxon>
        <taxon>Populus</taxon>
    </lineage>
</organism>
<evidence type="ECO:0000313" key="2">
    <source>
        <dbReference type="Proteomes" id="UP000006729"/>
    </source>
</evidence>
<comment type="caution">
    <text evidence="1">The sequence shown here is derived from an EMBL/GenBank/DDBJ whole genome shotgun (WGS) entry which is preliminary data.</text>
</comment>
<dbReference type="Proteomes" id="UP000006729">
    <property type="component" value="Chromosome 6"/>
</dbReference>
<dbReference type="EMBL" id="CM009295">
    <property type="protein sequence ID" value="KAI9393341.1"/>
    <property type="molecule type" value="Genomic_DNA"/>
</dbReference>
<sequence length="76" mass="8654">MFSLHLESNRQLPSSILREQIFREELAKAKPPSATSLMIVKLECVDSNFFVYSVFTNFSDLTYLITINPGSLCFGF</sequence>
<name>A0ACC0SVR8_POPTR</name>
<evidence type="ECO:0000313" key="1">
    <source>
        <dbReference type="EMBL" id="KAI9393341.1"/>
    </source>
</evidence>
<gene>
    <name evidence="1" type="ORF">POPTR_006G216950v4</name>
</gene>
<protein>
    <submittedName>
        <fullName evidence="1">Uncharacterized protein</fullName>
    </submittedName>
</protein>
<reference evidence="1 2" key="1">
    <citation type="journal article" date="2006" name="Science">
        <title>The genome of black cottonwood, Populus trichocarpa (Torr. &amp; Gray).</title>
        <authorList>
            <person name="Tuskan G.A."/>
            <person name="Difazio S."/>
            <person name="Jansson S."/>
            <person name="Bohlmann J."/>
            <person name="Grigoriev I."/>
            <person name="Hellsten U."/>
            <person name="Putnam N."/>
            <person name="Ralph S."/>
            <person name="Rombauts S."/>
            <person name="Salamov A."/>
            <person name="Schein J."/>
            <person name="Sterck L."/>
            <person name="Aerts A."/>
            <person name="Bhalerao R.R."/>
            <person name="Bhalerao R.P."/>
            <person name="Blaudez D."/>
            <person name="Boerjan W."/>
            <person name="Brun A."/>
            <person name="Brunner A."/>
            <person name="Busov V."/>
            <person name="Campbell M."/>
            <person name="Carlson J."/>
            <person name="Chalot M."/>
            <person name="Chapman J."/>
            <person name="Chen G.L."/>
            <person name="Cooper D."/>
            <person name="Coutinho P.M."/>
            <person name="Couturier J."/>
            <person name="Covert S."/>
            <person name="Cronk Q."/>
            <person name="Cunningham R."/>
            <person name="Davis J."/>
            <person name="Degroeve S."/>
            <person name="Dejardin A."/>
            <person name="Depamphilis C."/>
            <person name="Detter J."/>
            <person name="Dirks B."/>
            <person name="Dubchak I."/>
            <person name="Duplessis S."/>
            <person name="Ehlting J."/>
            <person name="Ellis B."/>
            <person name="Gendler K."/>
            <person name="Goodstein D."/>
            <person name="Gribskov M."/>
            <person name="Grimwood J."/>
            <person name="Groover A."/>
            <person name="Gunter L."/>
            <person name="Hamberger B."/>
            <person name="Heinze B."/>
            <person name="Helariutta Y."/>
            <person name="Henrissat B."/>
            <person name="Holligan D."/>
            <person name="Holt R."/>
            <person name="Huang W."/>
            <person name="Islam-Faridi N."/>
            <person name="Jones S."/>
            <person name="Jones-Rhoades M."/>
            <person name="Jorgensen R."/>
            <person name="Joshi C."/>
            <person name="Kangasjarvi J."/>
            <person name="Karlsson J."/>
            <person name="Kelleher C."/>
            <person name="Kirkpatrick R."/>
            <person name="Kirst M."/>
            <person name="Kohler A."/>
            <person name="Kalluri U."/>
            <person name="Larimer F."/>
            <person name="Leebens-Mack J."/>
            <person name="Leple J.C."/>
            <person name="Locascio P."/>
            <person name="Lou Y."/>
            <person name="Lucas S."/>
            <person name="Martin F."/>
            <person name="Montanini B."/>
            <person name="Napoli C."/>
            <person name="Nelson D.R."/>
            <person name="Nelson C."/>
            <person name="Nieminen K."/>
            <person name="Nilsson O."/>
            <person name="Pereda V."/>
            <person name="Peter G."/>
            <person name="Philippe R."/>
            <person name="Pilate G."/>
            <person name="Poliakov A."/>
            <person name="Razumovskaya J."/>
            <person name="Richardson P."/>
            <person name="Rinaldi C."/>
            <person name="Ritland K."/>
            <person name="Rouze P."/>
            <person name="Ryaboy D."/>
            <person name="Schmutz J."/>
            <person name="Schrader J."/>
            <person name="Segerman B."/>
            <person name="Shin H."/>
            <person name="Siddiqui A."/>
            <person name="Sterky F."/>
            <person name="Terry A."/>
            <person name="Tsai C.J."/>
            <person name="Uberbacher E."/>
            <person name="Unneberg P."/>
            <person name="Vahala J."/>
            <person name="Wall K."/>
            <person name="Wessler S."/>
            <person name="Yang G."/>
            <person name="Yin T."/>
            <person name="Douglas C."/>
            <person name="Marra M."/>
            <person name="Sandberg G."/>
            <person name="Van de Peer Y."/>
            <person name="Rokhsar D."/>
        </authorList>
    </citation>
    <scope>NUCLEOTIDE SEQUENCE [LARGE SCALE GENOMIC DNA]</scope>
    <source>
        <strain evidence="2">cv. Nisqually</strain>
    </source>
</reference>
<accession>A0ACC0SVR8</accession>
<proteinExistence type="predicted"/>